<evidence type="ECO:0000313" key="3">
    <source>
        <dbReference type="Proteomes" id="UP000585474"/>
    </source>
</evidence>
<feature type="region of interest" description="Disordered" evidence="1">
    <location>
        <begin position="261"/>
        <end position="297"/>
    </location>
</feature>
<gene>
    <name evidence="2" type="ORF">Acr_07g0013700</name>
</gene>
<protein>
    <submittedName>
        <fullName evidence="2">Uncharacterized protein</fullName>
    </submittedName>
</protein>
<keyword evidence="3" id="KW-1185">Reference proteome</keyword>
<reference evidence="2 3" key="1">
    <citation type="submission" date="2019-07" db="EMBL/GenBank/DDBJ databases">
        <title>De Novo Assembly of kiwifruit Actinidia rufa.</title>
        <authorList>
            <person name="Sugita-Konishi S."/>
            <person name="Sato K."/>
            <person name="Mori E."/>
            <person name="Abe Y."/>
            <person name="Kisaki G."/>
            <person name="Hamano K."/>
            <person name="Suezawa K."/>
            <person name="Otani M."/>
            <person name="Fukuda T."/>
            <person name="Manabe T."/>
            <person name="Gomi K."/>
            <person name="Tabuchi M."/>
            <person name="Akimitsu K."/>
            <person name="Kataoka I."/>
        </authorList>
    </citation>
    <scope>NUCLEOTIDE SEQUENCE [LARGE SCALE GENOMIC DNA]</scope>
    <source>
        <strain evidence="3">cv. Fuchu</strain>
    </source>
</reference>
<evidence type="ECO:0000256" key="1">
    <source>
        <dbReference type="SAM" id="MobiDB-lite"/>
    </source>
</evidence>
<dbReference type="AlphaFoldDB" id="A0A7J0EXI4"/>
<comment type="caution">
    <text evidence="2">The sequence shown here is derived from an EMBL/GenBank/DDBJ whole genome shotgun (WGS) entry which is preliminary data.</text>
</comment>
<organism evidence="2 3">
    <name type="scientific">Actinidia rufa</name>
    <dbReference type="NCBI Taxonomy" id="165716"/>
    <lineage>
        <taxon>Eukaryota</taxon>
        <taxon>Viridiplantae</taxon>
        <taxon>Streptophyta</taxon>
        <taxon>Embryophyta</taxon>
        <taxon>Tracheophyta</taxon>
        <taxon>Spermatophyta</taxon>
        <taxon>Magnoliopsida</taxon>
        <taxon>eudicotyledons</taxon>
        <taxon>Gunneridae</taxon>
        <taxon>Pentapetalae</taxon>
        <taxon>asterids</taxon>
        <taxon>Ericales</taxon>
        <taxon>Actinidiaceae</taxon>
        <taxon>Actinidia</taxon>
    </lineage>
</organism>
<sequence>MATHSPIEKEFNVMTQDDLDCLREIYSFLAGIQARIPDEGETILSTRTGEVAFYETAFPTGRMSPTGPKNMGHPGLAKFLYFVILLKYDNSPHINKGGPLLIYTSFFCYRTAALASTCISPSILHLSPSDSPPRAKTSNHEEDFEMATHSPIEKEFNVMTQDDLDCLREIYSFLAGIQARIPDEGETILSTGRMSSTGPKNMGHPGLAKFLYFVILLKYDNSPHINKGLGGYFNVPVVLGLKTFQKYFACDHEGTSFVSGNNAEGKSLDDAAASGDKGESCHSRDEHPRVTPPLTTQ</sequence>
<name>A0A7J0EXI4_9ERIC</name>
<evidence type="ECO:0000313" key="2">
    <source>
        <dbReference type="EMBL" id="GFY91174.1"/>
    </source>
</evidence>
<proteinExistence type="predicted"/>
<feature type="compositionally biased region" description="Basic and acidic residues" evidence="1">
    <location>
        <begin position="276"/>
        <end position="289"/>
    </location>
</feature>
<dbReference type="Proteomes" id="UP000585474">
    <property type="component" value="Unassembled WGS sequence"/>
</dbReference>
<dbReference type="EMBL" id="BJWL01000007">
    <property type="protein sequence ID" value="GFY91174.1"/>
    <property type="molecule type" value="Genomic_DNA"/>
</dbReference>
<accession>A0A7J0EXI4</accession>